<feature type="signal peptide" evidence="1">
    <location>
        <begin position="1"/>
        <end position="27"/>
    </location>
</feature>
<feature type="chain" id="PRO_5036212039" evidence="1">
    <location>
        <begin position="28"/>
        <end position="236"/>
    </location>
</feature>
<evidence type="ECO:0000256" key="1">
    <source>
        <dbReference type="SAM" id="SignalP"/>
    </source>
</evidence>
<evidence type="ECO:0000313" key="3">
    <source>
        <dbReference type="EMBL" id="CAD9711601.1"/>
    </source>
</evidence>
<gene>
    <name evidence="2" type="ORF">CPRI1469_LOCUS440</name>
    <name evidence="3" type="ORF">CPRI1469_LOCUS441</name>
</gene>
<evidence type="ECO:0000313" key="2">
    <source>
        <dbReference type="EMBL" id="CAD9711600.1"/>
    </source>
</evidence>
<sequence length="236" mass="25143">MTMKAKASTVLVLLVLASALMALMVRGDVAGICANDPELAPLAESNPQVAQCCQQFDTLFANIDAVLQQGVTALVPVMGCTVLPPVELSQGCYQDLLAAGANCYYETNMMVQFFNDTGLLGTALDAKESGNLTEATGALPTEDAFKQQAIDYIPTAQKNLEALTGNPDINPLCCQSIKKLVADKCACEEKPMTFVNSRLEKVGLDLANYMDLAKTVVSKMNCDGADQLEVYPNCVA</sequence>
<dbReference type="EMBL" id="HBHL01000692">
    <property type="protein sequence ID" value="CAD9711600.1"/>
    <property type="molecule type" value="Transcribed_RNA"/>
</dbReference>
<proteinExistence type="predicted"/>
<organism evidence="2">
    <name type="scientific">Chloropicon primus</name>
    <dbReference type="NCBI Taxonomy" id="1764295"/>
    <lineage>
        <taxon>Eukaryota</taxon>
        <taxon>Viridiplantae</taxon>
        <taxon>Chlorophyta</taxon>
        <taxon>Chloropicophyceae</taxon>
        <taxon>Chloropicales</taxon>
        <taxon>Chloropicaceae</taxon>
        <taxon>Chloropicon</taxon>
    </lineage>
</organism>
<name>A0A7S2WXP8_9CHLO</name>
<accession>A0A7S2WXP8</accession>
<reference evidence="2" key="1">
    <citation type="submission" date="2021-01" db="EMBL/GenBank/DDBJ databases">
        <authorList>
            <person name="Corre E."/>
            <person name="Pelletier E."/>
            <person name="Niang G."/>
            <person name="Scheremetjew M."/>
            <person name="Finn R."/>
            <person name="Kale V."/>
            <person name="Holt S."/>
            <person name="Cochrane G."/>
            <person name="Meng A."/>
            <person name="Brown T."/>
            <person name="Cohen L."/>
        </authorList>
    </citation>
    <scope>NUCLEOTIDE SEQUENCE</scope>
    <source>
        <strain evidence="2">CCMP1205</strain>
    </source>
</reference>
<keyword evidence="1" id="KW-0732">Signal</keyword>
<dbReference type="AlphaFoldDB" id="A0A7S2WXP8"/>
<dbReference type="EMBL" id="HBHL01000694">
    <property type="protein sequence ID" value="CAD9711601.1"/>
    <property type="molecule type" value="Transcribed_RNA"/>
</dbReference>
<protein>
    <submittedName>
        <fullName evidence="2">Uncharacterized protein</fullName>
    </submittedName>
</protein>